<gene>
    <name evidence="2" type="ORF">IAD41_06565</name>
</gene>
<dbReference type="GO" id="GO:0004180">
    <property type="term" value="F:carboxypeptidase activity"/>
    <property type="evidence" value="ECO:0007669"/>
    <property type="project" value="UniProtKB-KW"/>
</dbReference>
<keyword evidence="2" id="KW-0645">Protease</keyword>
<evidence type="ECO:0000313" key="2">
    <source>
        <dbReference type="EMBL" id="HIS83247.1"/>
    </source>
</evidence>
<keyword evidence="2" id="KW-0121">Carboxypeptidase</keyword>
<name>A0A9D1FWC2_9BACT</name>
<keyword evidence="1" id="KW-0732">Signal</keyword>
<organism evidence="2 3">
    <name type="scientific">Candidatus Scatenecus faecavium</name>
    <dbReference type="NCBI Taxonomy" id="2840915"/>
    <lineage>
        <taxon>Bacteria</taxon>
        <taxon>Candidatus Scatenecus</taxon>
    </lineage>
</organism>
<dbReference type="Proteomes" id="UP000824139">
    <property type="component" value="Unassembled WGS sequence"/>
</dbReference>
<reference evidence="2" key="1">
    <citation type="submission" date="2020-10" db="EMBL/GenBank/DDBJ databases">
        <authorList>
            <person name="Gilroy R."/>
        </authorList>
    </citation>
    <scope>NUCLEOTIDE SEQUENCE</scope>
    <source>
        <strain evidence="2">CHK152-2994</strain>
    </source>
</reference>
<evidence type="ECO:0000313" key="3">
    <source>
        <dbReference type="Proteomes" id="UP000824139"/>
    </source>
</evidence>
<dbReference type="SUPFAM" id="SSF49464">
    <property type="entry name" value="Carboxypeptidase regulatory domain-like"/>
    <property type="match status" value="1"/>
</dbReference>
<reference evidence="2" key="2">
    <citation type="journal article" date="2021" name="PeerJ">
        <title>Extensive microbial diversity within the chicken gut microbiome revealed by metagenomics and culture.</title>
        <authorList>
            <person name="Gilroy R."/>
            <person name="Ravi A."/>
            <person name="Getino M."/>
            <person name="Pursley I."/>
            <person name="Horton D.L."/>
            <person name="Alikhan N.F."/>
            <person name="Baker D."/>
            <person name="Gharbi K."/>
            <person name="Hall N."/>
            <person name="Watson M."/>
            <person name="Adriaenssens E.M."/>
            <person name="Foster-Nyarko E."/>
            <person name="Jarju S."/>
            <person name="Secka A."/>
            <person name="Antonio M."/>
            <person name="Oren A."/>
            <person name="Chaudhuri R.R."/>
            <person name="La Ragione R."/>
            <person name="Hildebrand F."/>
            <person name="Pallen M.J."/>
        </authorList>
    </citation>
    <scope>NUCLEOTIDE SEQUENCE</scope>
    <source>
        <strain evidence="2">CHK152-2994</strain>
    </source>
</reference>
<dbReference type="AlphaFoldDB" id="A0A9D1FWC2"/>
<keyword evidence="2" id="KW-0378">Hydrolase</keyword>
<sequence length="262" mass="28426">MQKLVLILMLVFMSSVNSVSAKMVEGGVSAVGAASGGNRVVDNATNQPVSNAKVTLPHLQYKTYTDENGTFQLGAAVKDKTVMSIEKEGYRPFSLTLDEKSASAPIIVGIQKSNIDDISLETQMMHLGDNNYSKNSANSGEFRIAAMGPFYSKTFTMAATALTKNNFLVIGSIIGIDTAMARAMGQNKVRNSFSSPPEVFFNGNKIAEIHLNGDGQRIKIPNNLIKPNQKNEVTIKTGKNLMQTAYTDYDDIEIMNLSILAE</sequence>
<feature type="chain" id="PRO_5038963122" evidence="1">
    <location>
        <begin position="22"/>
        <end position="262"/>
    </location>
</feature>
<comment type="caution">
    <text evidence="2">The sequence shown here is derived from an EMBL/GenBank/DDBJ whole genome shotgun (WGS) entry which is preliminary data.</text>
</comment>
<dbReference type="InterPro" id="IPR008969">
    <property type="entry name" value="CarboxyPept-like_regulatory"/>
</dbReference>
<evidence type="ECO:0000256" key="1">
    <source>
        <dbReference type="SAM" id="SignalP"/>
    </source>
</evidence>
<protein>
    <submittedName>
        <fullName evidence="2">Carboxypeptidase regulatory-like domain-containing protein</fullName>
    </submittedName>
</protein>
<dbReference type="EMBL" id="DVJO01000144">
    <property type="protein sequence ID" value="HIS83247.1"/>
    <property type="molecule type" value="Genomic_DNA"/>
</dbReference>
<feature type="signal peptide" evidence="1">
    <location>
        <begin position="1"/>
        <end position="21"/>
    </location>
</feature>
<dbReference type="Gene3D" id="2.60.40.1120">
    <property type="entry name" value="Carboxypeptidase-like, regulatory domain"/>
    <property type="match status" value="1"/>
</dbReference>
<proteinExistence type="predicted"/>
<accession>A0A9D1FWC2</accession>
<dbReference type="Pfam" id="PF13715">
    <property type="entry name" value="CarbopepD_reg_2"/>
    <property type="match status" value="1"/>
</dbReference>